<sequence>MLKVNRSSNARDIVNALGVIPVIGMVNEATEIAFEISIINRVKMYKCCEETDICL</sequence>
<dbReference type="Proteomes" id="UP000217758">
    <property type="component" value="Chromosome"/>
</dbReference>
<dbReference type="KEGG" id="strg:SRT_14910"/>
<proteinExistence type="predicted"/>
<organism evidence="1 2">
    <name type="scientific">Streptococcus troglodytae</name>
    <dbReference type="NCBI Taxonomy" id="1111760"/>
    <lineage>
        <taxon>Bacteria</taxon>
        <taxon>Bacillati</taxon>
        <taxon>Bacillota</taxon>
        <taxon>Bacilli</taxon>
        <taxon>Lactobacillales</taxon>
        <taxon>Streptococcaceae</taxon>
        <taxon>Streptococcus</taxon>
    </lineage>
</organism>
<dbReference type="EMBL" id="AP014612">
    <property type="protein sequence ID" value="BAQ24752.1"/>
    <property type="molecule type" value="Genomic_DNA"/>
</dbReference>
<protein>
    <submittedName>
        <fullName evidence="1">Uncharacterized protein</fullName>
    </submittedName>
</protein>
<accession>A0A1L7LL43</accession>
<evidence type="ECO:0000313" key="2">
    <source>
        <dbReference type="Proteomes" id="UP000217758"/>
    </source>
</evidence>
<dbReference type="AlphaFoldDB" id="A0A1L7LL43"/>
<name>A0A1L7LL43_9STRE</name>
<gene>
    <name evidence="1" type="ORF">SRT_14910</name>
</gene>
<evidence type="ECO:0000313" key="1">
    <source>
        <dbReference type="EMBL" id="BAQ24752.1"/>
    </source>
</evidence>
<keyword evidence="2" id="KW-1185">Reference proteome</keyword>
<reference evidence="1 2" key="1">
    <citation type="journal article" date="2016" name="Microbiol. Immunol.">
        <title>Complete genome sequence of Streptococcus troglodytae TKU31 isolated from the oral cavity of a chimpanzee (Pan troglodytes).</title>
        <authorList>
            <person name="Okamoto M."/>
            <person name="Naito M."/>
            <person name="Miyanohara M."/>
            <person name="Imai S."/>
            <person name="Nomura Y."/>
            <person name="Saito W."/>
            <person name="Momoi Y."/>
            <person name="Takada K."/>
            <person name="Miyabe-Nishiwaki T."/>
            <person name="Tomonaga M."/>
            <person name="Hanada N."/>
        </authorList>
    </citation>
    <scope>NUCLEOTIDE SEQUENCE [LARGE SCALE GENOMIC DNA]</scope>
    <source>
        <strain evidence="2">TKU 31</strain>
    </source>
</reference>